<evidence type="ECO:0000313" key="1">
    <source>
        <dbReference type="EMBL" id="KAJ0093790.1"/>
    </source>
</evidence>
<sequence>MINLRLLKICNVQLPEGLDYLSNNLRLLHWEGYPLKSLPPNLRLDKIIKLNMDHSHIEQLPQGITPFNNLKSISFQKCEYLIKTPDFTSAPNLKDVRLTSCKMLREIHPSLLVHKKITYLNMERCTSLTTLPNQMHMESLRGLCLSSCYKLEKFPEIVGSMDCLLMMSLNNTAIKGLPMSIERLRGLQQFYLYDCKNLVSLPVTINGLKSLQTLELRGCSKLDNLPETLGQVEKLSRLDVRGTAIRRPMASIFLMKNLVTLNFRGYKRPLATSLSSLFLKTYRLPTLSGVCTSLTSLNLVDCNMEEGAIPNDFFDSFPSLGSLELSKNNFCFTTWKHQSSF</sequence>
<gene>
    <name evidence="1" type="ORF">Patl1_26864</name>
</gene>
<proteinExistence type="predicted"/>
<dbReference type="EMBL" id="CM047903">
    <property type="protein sequence ID" value="KAJ0093790.1"/>
    <property type="molecule type" value="Genomic_DNA"/>
</dbReference>
<comment type="caution">
    <text evidence="1">The sequence shown here is derived from an EMBL/GenBank/DDBJ whole genome shotgun (WGS) entry which is preliminary data.</text>
</comment>
<organism evidence="1 2">
    <name type="scientific">Pistacia atlantica</name>
    <dbReference type="NCBI Taxonomy" id="434234"/>
    <lineage>
        <taxon>Eukaryota</taxon>
        <taxon>Viridiplantae</taxon>
        <taxon>Streptophyta</taxon>
        <taxon>Embryophyta</taxon>
        <taxon>Tracheophyta</taxon>
        <taxon>Spermatophyta</taxon>
        <taxon>Magnoliopsida</taxon>
        <taxon>eudicotyledons</taxon>
        <taxon>Gunneridae</taxon>
        <taxon>Pentapetalae</taxon>
        <taxon>rosids</taxon>
        <taxon>malvids</taxon>
        <taxon>Sapindales</taxon>
        <taxon>Anacardiaceae</taxon>
        <taxon>Pistacia</taxon>
    </lineage>
</organism>
<keyword evidence="2" id="KW-1185">Reference proteome</keyword>
<protein>
    <submittedName>
        <fullName evidence="1">Uncharacterized protein</fullName>
    </submittedName>
</protein>
<reference evidence="2" key="1">
    <citation type="journal article" date="2023" name="G3 (Bethesda)">
        <title>Genome assembly and association tests identify interacting loci associated with vigor, precocity, and sex in interspecific pistachio rootstocks.</title>
        <authorList>
            <person name="Palmer W."/>
            <person name="Jacygrad E."/>
            <person name="Sagayaradj S."/>
            <person name="Cavanaugh K."/>
            <person name="Han R."/>
            <person name="Bertier L."/>
            <person name="Beede B."/>
            <person name="Kafkas S."/>
            <person name="Golino D."/>
            <person name="Preece J."/>
            <person name="Michelmore R."/>
        </authorList>
    </citation>
    <scope>NUCLEOTIDE SEQUENCE [LARGE SCALE GENOMIC DNA]</scope>
</reference>
<dbReference type="Proteomes" id="UP001164250">
    <property type="component" value="Chromosome 7"/>
</dbReference>
<accession>A0ACC1B4D9</accession>
<name>A0ACC1B4D9_9ROSI</name>
<evidence type="ECO:0000313" key="2">
    <source>
        <dbReference type="Proteomes" id="UP001164250"/>
    </source>
</evidence>